<dbReference type="PANTHER" id="PTHR30289">
    <property type="entry name" value="UNCHARACTERIZED PROTEIN YBCL-RELATED"/>
    <property type="match status" value="1"/>
</dbReference>
<sequence length="210" mass="23280">MKIESPDFNQGELLSTEFAFGRRGDQGEPCVLSANRNPGLRWSDAPPTTRSFVLLCVDPDVPSKADDVNQPERSVPADLPRVEFAHWLMIDIPPTVTEIARGACSDGVSARGKRDPGGPSGSRQGINDYTSWFAGDADMGGDYYGYDGPCPPWNDNLMHRYFFRLYALDVERLDLPDGFRLADVYRAMQGHVLAEAATFGRYSLNPKVEM</sequence>
<dbReference type="InterPro" id="IPR036610">
    <property type="entry name" value="PEBP-like_sf"/>
</dbReference>
<protein>
    <submittedName>
        <fullName evidence="2">YbhB/YbcL family Raf kinase inhibitor-like protein</fullName>
    </submittedName>
</protein>
<dbReference type="GO" id="GO:0004860">
    <property type="term" value="F:protein kinase inhibitor activity"/>
    <property type="evidence" value="ECO:0007669"/>
    <property type="project" value="UniProtKB-KW"/>
</dbReference>
<organism evidence="2 3">
    <name type="scientific">Pseudomarimonas arenosa</name>
    <dbReference type="NCBI Taxonomy" id="2774145"/>
    <lineage>
        <taxon>Bacteria</taxon>
        <taxon>Pseudomonadati</taxon>
        <taxon>Pseudomonadota</taxon>
        <taxon>Gammaproteobacteria</taxon>
        <taxon>Lysobacterales</taxon>
        <taxon>Lysobacteraceae</taxon>
        <taxon>Pseudomarimonas</taxon>
    </lineage>
</organism>
<dbReference type="InterPro" id="IPR008914">
    <property type="entry name" value="PEBP"/>
</dbReference>
<comment type="caution">
    <text evidence="2">The sequence shown here is derived from an EMBL/GenBank/DDBJ whole genome shotgun (WGS) entry which is preliminary data.</text>
</comment>
<gene>
    <name evidence="2" type="ORF">IFO71_13465</name>
</gene>
<name>A0AAW3ZMN8_9GAMM</name>
<feature type="region of interest" description="Disordered" evidence="1">
    <location>
        <begin position="106"/>
        <end position="126"/>
    </location>
</feature>
<proteinExistence type="predicted"/>
<accession>A0AAW3ZMN8</accession>
<dbReference type="Proteomes" id="UP000613768">
    <property type="component" value="Unassembled WGS sequence"/>
</dbReference>
<dbReference type="RefSeq" id="WP_192030167.1">
    <property type="nucleotide sequence ID" value="NZ_JACYTR010000030.1"/>
</dbReference>
<evidence type="ECO:0000256" key="1">
    <source>
        <dbReference type="SAM" id="MobiDB-lite"/>
    </source>
</evidence>
<dbReference type="CDD" id="cd00865">
    <property type="entry name" value="PEBP_bact_arch"/>
    <property type="match status" value="1"/>
</dbReference>
<dbReference type="Gene3D" id="3.90.280.10">
    <property type="entry name" value="PEBP-like"/>
    <property type="match status" value="1"/>
</dbReference>
<dbReference type="PANTHER" id="PTHR30289:SF1">
    <property type="entry name" value="PEBP (PHOSPHATIDYLETHANOLAMINE-BINDING PROTEIN) FAMILY PROTEIN"/>
    <property type="match status" value="1"/>
</dbReference>
<dbReference type="NCBIfam" id="TIGR00481">
    <property type="entry name" value="YbhB/YbcL family Raf kinase inhibitor-like protein"/>
    <property type="match status" value="1"/>
</dbReference>
<keyword evidence="3" id="KW-1185">Reference proteome</keyword>
<keyword evidence="2" id="KW-0649">Protein kinase inhibitor</keyword>
<evidence type="ECO:0000313" key="3">
    <source>
        <dbReference type="Proteomes" id="UP000613768"/>
    </source>
</evidence>
<dbReference type="SUPFAM" id="SSF49777">
    <property type="entry name" value="PEBP-like"/>
    <property type="match status" value="1"/>
</dbReference>
<reference evidence="2 3" key="1">
    <citation type="submission" date="2020-09" db="EMBL/GenBank/DDBJ databases">
        <title>Pseudoxanthomonas sp. CAU 1598 isolated from sand of Yaerae Beach.</title>
        <authorList>
            <person name="Kim W."/>
        </authorList>
    </citation>
    <scope>NUCLEOTIDE SEQUENCE [LARGE SCALE GENOMIC DNA]</scope>
    <source>
        <strain evidence="2 3">CAU 1598</strain>
    </source>
</reference>
<dbReference type="Pfam" id="PF01161">
    <property type="entry name" value="PBP"/>
    <property type="match status" value="1"/>
</dbReference>
<evidence type="ECO:0000313" key="2">
    <source>
        <dbReference type="EMBL" id="MBD8526745.1"/>
    </source>
</evidence>
<dbReference type="AlphaFoldDB" id="A0AAW3ZMN8"/>
<dbReference type="EMBL" id="JACYTR010000030">
    <property type="protein sequence ID" value="MBD8526745.1"/>
    <property type="molecule type" value="Genomic_DNA"/>
</dbReference>
<dbReference type="InterPro" id="IPR005247">
    <property type="entry name" value="YbhB_YbcL/LppC-like"/>
</dbReference>